<evidence type="ECO:0000256" key="1">
    <source>
        <dbReference type="ARBA" id="ARBA00000085"/>
    </source>
</evidence>
<dbReference type="PRINTS" id="PR00344">
    <property type="entry name" value="BCTRLSENSOR"/>
</dbReference>
<accession>A0A2S1LFW6</accession>
<dbReference type="InterPro" id="IPR004358">
    <property type="entry name" value="Sig_transdc_His_kin-like_C"/>
</dbReference>
<dbReference type="Gene3D" id="2.130.10.10">
    <property type="entry name" value="YVTN repeat-like/Quinoprotein amine dehydrogenase"/>
    <property type="match status" value="3"/>
</dbReference>
<sequence length="1430" mass="161819">MPLLPNQPNITRYISLLLLFFVLTTTSAQKKNAFVHLTTENGLSQSDVNAIFQDSQGFMWFGTHDGLNKYDGYNFTVFSPTVNDSKTISSNLIWNIVDDKAGNLWIGTTGGGLNFFDKKTETFTQFKNKVGDFSTISSNTVNSLFRDTKNRLWIGSKSGVNMLDLNQPLSQAKFNQIGVNLLSNGMTYQRNSYYTFLEGSNGDIFLSSANGLFKLRRDKQGELFFQLLDLGSELDSVVIRAVDFDQFGRLMLGTSIGLYIQTNKDGESYSFEKIDDSSYSILLADKGYFWASSSNGLVRFENSSPLNLPKKVTTYTNDLKNPDFSLSKNDIKSLFIDKAGMLWVGVNGGGVNKFDPNIKKFKHIKKDLNPNSISNDKVRAVFEDSNGYLWIGTEGGGLNYSDKNDLTYSNFHSVPSKMSKIFAFAEVQEGATKKLLIGGEFKSGLYQLDITNPNTISAASLKPFVGINLSVFAILVDKNKNIWIGTYGSGVHRWLATATPGVYIKDVLYENENNPTSIPNNIIRSIYEDRAGNIWFGTGDGLSQLPKNQIKSKVPQFKVYKNDPKNASSLSQNYILALYESKKGDFWVGTFGGGLNKLIPAKGDQPVSFQKFSENDGLPSNVIKGIQEDEFGNLWLSTNKGLSRWNTKTNKVKNYDVNDGLQSNEFSELSFFKRRDGELLFGGVNGFNAFLPSEIIDNVTPPKTVITSLSIFNKLIAIGDEFNGRVILPESISTIKEIELKYSENSFSIEFAALHYSAPRKNQFAYKLEGFNKDWVYTTSKNRLATYTNLAPGTYTLLVKSSNNDGIWNETPTTLKIIVVPPFYRTNFAYFLYFLSIIGLLYFYRRFTIISSTQKHELELEHLEKEKHEEIHRLKLEFFTNISHEFRTPLTLIKGPLDYLMSKGDNISAKEVKEQYGLMHKNTNYLLRLVNQLLDFRKMDQGKMNLNLSKSDIVGFLNEVGEPFQFLSRKKRISFGISASRQQIATWFDPDAVEKIINNLLSNAFKFTPENGSVQLDIYDGIDFVKPDFIDLQIKQENYIILQVKDSGPGVPAHRIQHIFERFYTAKVLTSHENAKGAGIGLSFTKNLIELHQGIVNVKSDPENGTTFYIWLPKNKETFEARAGVNFHEVFEATDFISQEDAESHAISVMDDIADQNISRSRSKLPVLLVVDDNADIRSFIKKGLGEKYYIYEAENGQVGAEIAKKHMPNIVITDLMMPVMDGIELCNLLKSTQETSHIPVVILTAKTSQEKEIEGLQNGADAYIRKPFNLELLELKLSNILKHREELRKRFNRDITLQPNEVTITSSDENFLKQAIDIVEKHMMDTEFSVEMLVKEMNISRSNLYLKIKELTGLSSSEFIRNIRLKRAVQLFEKSDYSVKEIMYMTGFNTASYFSKCFKKQFGVIPSKYIRLSESEKGNDLIEEDETDA</sequence>
<dbReference type="Gene3D" id="3.30.565.10">
    <property type="entry name" value="Histidine kinase-like ATPase, C-terminal domain"/>
    <property type="match status" value="1"/>
</dbReference>
<dbReference type="SUPFAM" id="SSF55874">
    <property type="entry name" value="ATPase domain of HSP90 chaperone/DNA topoisomerase II/histidine kinase"/>
    <property type="match status" value="1"/>
</dbReference>
<dbReference type="SMART" id="SM00387">
    <property type="entry name" value="HATPase_c"/>
    <property type="match status" value="1"/>
</dbReference>
<evidence type="ECO:0000256" key="11">
    <source>
        <dbReference type="PROSITE-ProRule" id="PRU00169"/>
    </source>
</evidence>
<dbReference type="Pfam" id="PF00072">
    <property type="entry name" value="Response_reg"/>
    <property type="match status" value="1"/>
</dbReference>
<keyword evidence="3 11" id="KW-0597">Phosphoprotein</keyword>
<feature type="domain" description="Response regulatory" evidence="14">
    <location>
        <begin position="1167"/>
        <end position="1282"/>
    </location>
</feature>
<dbReference type="PANTHER" id="PTHR43547:SF2">
    <property type="entry name" value="HYBRID SIGNAL TRANSDUCTION HISTIDINE KINASE C"/>
    <property type="match status" value="1"/>
</dbReference>
<dbReference type="InterPro" id="IPR011110">
    <property type="entry name" value="Reg_prop"/>
</dbReference>
<dbReference type="KEGG" id="ffa:FFWV33_14375"/>
<keyword evidence="9" id="KW-0805">Transcription regulation</keyword>
<dbReference type="RefSeq" id="WP_108741547.1">
    <property type="nucleotide sequence ID" value="NZ_CP020918.1"/>
</dbReference>
<dbReference type="EC" id="2.7.13.3" evidence="2"/>
<gene>
    <name evidence="15" type="ORF">FFWV33_14375</name>
</gene>
<dbReference type="CDD" id="cd00075">
    <property type="entry name" value="HATPase"/>
    <property type="match status" value="1"/>
</dbReference>
<evidence type="ECO:0000259" key="12">
    <source>
        <dbReference type="PROSITE" id="PS01124"/>
    </source>
</evidence>
<dbReference type="InterPro" id="IPR013783">
    <property type="entry name" value="Ig-like_fold"/>
</dbReference>
<dbReference type="InterPro" id="IPR011006">
    <property type="entry name" value="CheY-like_superfamily"/>
</dbReference>
<evidence type="ECO:0000256" key="10">
    <source>
        <dbReference type="ARBA" id="ARBA00023163"/>
    </source>
</evidence>
<evidence type="ECO:0000313" key="15">
    <source>
        <dbReference type="EMBL" id="AWG22627.1"/>
    </source>
</evidence>
<dbReference type="Pfam" id="PF12833">
    <property type="entry name" value="HTH_18"/>
    <property type="match status" value="1"/>
</dbReference>
<dbReference type="FunFam" id="1.10.10.60:FF:000284">
    <property type="entry name" value="Two-component system sensor histidine kinase/response regulator"/>
    <property type="match status" value="1"/>
</dbReference>
<dbReference type="InterPro" id="IPR036890">
    <property type="entry name" value="HATPase_C_sf"/>
</dbReference>
<dbReference type="InterPro" id="IPR011123">
    <property type="entry name" value="Y_Y_Y"/>
</dbReference>
<dbReference type="CDD" id="cd00082">
    <property type="entry name" value="HisKA"/>
    <property type="match status" value="1"/>
</dbReference>
<keyword evidence="4" id="KW-0808">Transferase</keyword>
<dbReference type="SUPFAM" id="SSF46689">
    <property type="entry name" value="Homeodomain-like"/>
    <property type="match status" value="1"/>
</dbReference>
<dbReference type="Pfam" id="PF07495">
    <property type="entry name" value="Y_Y_Y"/>
    <property type="match status" value="1"/>
</dbReference>
<dbReference type="FunFam" id="1.10.287.130:FF:000045">
    <property type="entry name" value="Two-component system sensor histidine kinase/response regulator"/>
    <property type="match status" value="1"/>
</dbReference>
<evidence type="ECO:0000256" key="2">
    <source>
        <dbReference type="ARBA" id="ARBA00012438"/>
    </source>
</evidence>
<evidence type="ECO:0000313" key="16">
    <source>
        <dbReference type="Proteomes" id="UP000244527"/>
    </source>
</evidence>
<dbReference type="InterPro" id="IPR001789">
    <property type="entry name" value="Sig_transdc_resp-reg_receiver"/>
</dbReference>
<dbReference type="InterPro" id="IPR036097">
    <property type="entry name" value="HisK_dim/P_sf"/>
</dbReference>
<dbReference type="Gene3D" id="2.60.40.10">
    <property type="entry name" value="Immunoglobulins"/>
    <property type="match status" value="1"/>
</dbReference>
<dbReference type="OrthoDB" id="1522078at2"/>
<dbReference type="Proteomes" id="UP000244527">
    <property type="component" value="Chromosome"/>
</dbReference>
<dbReference type="SMART" id="SM00342">
    <property type="entry name" value="HTH_ARAC"/>
    <property type="match status" value="1"/>
</dbReference>
<dbReference type="Pfam" id="PF02518">
    <property type="entry name" value="HATPase_c"/>
    <property type="match status" value="1"/>
</dbReference>
<dbReference type="Gene3D" id="1.10.10.60">
    <property type="entry name" value="Homeodomain-like"/>
    <property type="match status" value="2"/>
</dbReference>
<dbReference type="PANTHER" id="PTHR43547">
    <property type="entry name" value="TWO-COMPONENT HISTIDINE KINASE"/>
    <property type="match status" value="1"/>
</dbReference>
<keyword evidence="8" id="KW-0902">Two-component regulatory system</keyword>
<evidence type="ECO:0000256" key="3">
    <source>
        <dbReference type="ARBA" id="ARBA00022553"/>
    </source>
</evidence>
<keyword evidence="7" id="KW-0067">ATP-binding</keyword>
<reference evidence="15 16" key="1">
    <citation type="submission" date="2017-04" db="EMBL/GenBank/DDBJ databases">
        <title>Compelte genome sequence of WV33.</title>
        <authorList>
            <person name="Lee P.C."/>
        </authorList>
    </citation>
    <scope>NUCLEOTIDE SEQUENCE [LARGE SCALE GENOMIC DNA]</scope>
    <source>
        <strain evidence="15 16">WV33</strain>
    </source>
</reference>
<evidence type="ECO:0000256" key="8">
    <source>
        <dbReference type="ARBA" id="ARBA00023012"/>
    </source>
</evidence>
<dbReference type="GO" id="GO:0000155">
    <property type="term" value="F:phosphorelay sensor kinase activity"/>
    <property type="evidence" value="ECO:0007669"/>
    <property type="project" value="InterPro"/>
</dbReference>
<keyword evidence="6 15" id="KW-0418">Kinase</keyword>
<keyword evidence="16" id="KW-1185">Reference proteome</keyword>
<dbReference type="GO" id="GO:0005524">
    <property type="term" value="F:ATP binding"/>
    <property type="evidence" value="ECO:0007669"/>
    <property type="project" value="UniProtKB-KW"/>
</dbReference>
<dbReference type="GO" id="GO:0043565">
    <property type="term" value="F:sequence-specific DNA binding"/>
    <property type="evidence" value="ECO:0007669"/>
    <property type="project" value="InterPro"/>
</dbReference>
<dbReference type="SMART" id="SM00388">
    <property type="entry name" value="HisKA"/>
    <property type="match status" value="1"/>
</dbReference>
<dbReference type="FunFam" id="2.60.40.10:FF:000791">
    <property type="entry name" value="Two-component system sensor histidine kinase/response regulator"/>
    <property type="match status" value="1"/>
</dbReference>
<name>A0A2S1LFW6_9FLAO</name>
<dbReference type="CDD" id="cd17574">
    <property type="entry name" value="REC_OmpR"/>
    <property type="match status" value="1"/>
</dbReference>
<dbReference type="Pfam" id="PF07494">
    <property type="entry name" value="Reg_prop"/>
    <property type="match status" value="8"/>
</dbReference>
<dbReference type="EMBL" id="CP020918">
    <property type="protein sequence ID" value="AWG22627.1"/>
    <property type="molecule type" value="Genomic_DNA"/>
</dbReference>
<keyword evidence="10" id="KW-0804">Transcription</keyword>
<keyword evidence="5" id="KW-0547">Nucleotide-binding</keyword>
<dbReference type="Pfam" id="PF00512">
    <property type="entry name" value="HisKA"/>
    <property type="match status" value="1"/>
</dbReference>
<evidence type="ECO:0000256" key="7">
    <source>
        <dbReference type="ARBA" id="ARBA00022840"/>
    </source>
</evidence>
<dbReference type="Gene3D" id="1.10.287.130">
    <property type="match status" value="1"/>
</dbReference>
<evidence type="ECO:0000256" key="5">
    <source>
        <dbReference type="ARBA" id="ARBA00022741"/>
    </source>
</evidence>
<feature type="modified residue" description="4-aspartylphosphate" evidence="11">
    <location>
        <position position="1215"/>
    </location>
</feature>
<comment type="catalytic activity">
    <reaction evidence="1">
        <text>ATP + protein L-histidine = ADP + protein N-phospho-L-histidine.</text>
        <dbReference type="EC" id="2.7.13.3"/>
    </reaction>
</comment>
<dbReference type="SMART" id="SM00448">
    <property type="entry name" value="REC"/>
    <property type="match status" value="1"/>
</dbReference>
<organism evidence="15 16">
    <name type="scientific">Flavobacterium faecale</name>
    <dbReference type="NCBI Taxonomy" id="1355330"/>
    <lineage>
        <taxon>Bacteria</taxon>
        <taxon>Pseudomonadati</taxon>
        <taxon>Bacteroidota</taxon>
        <taxon>Flavobacteriia</taxon>
        <taxon>Flavobacteriales</taxon>
        <taxon>Flavobacteriaceae</taxon>
        <taxon>Flavobacterium</taxon>
    </lineage>
</organism>
<dbReference type="PROSITE" id="PS50109">
    <property type="entry name" value="HIS_KIN"/>
    <property type="match status" value="1"/>
</dbReference>
<dbReference type="FunFam" id="3.30.565.10:FF:000037">
    <property type="entry name" value="Hybrid sensor histidine kinase/response regulator"/>
    <property type="match status" value="1"/>
</dbReference>
<dbReference type="PROSITE" id="PS50110">
    <property type="entry name" value="RESPONSE_REGULATORY"/>
    <property type="match status" value="1"/>
</dbReference>
<dbReference type="SUPFAM" id="SSF52172">
    <property type="entry name" value="CheY-like"/>
    <property type="match status" value="1"/>
</dbReference>
<dbReference type="InterPro" id="IPR018060">
    <property type="entry name" value="HTH_AraC"/>
</dbReference>
<dbReference type="InterPro" id="IPR015943">
    <property type="entry name" value="WD40/YVTN_repeat-like_dom_sf"/>
</dbReference>
<dbReference type="InterPro" id="IPR003594">
    <property type="entry name" value="HATPase_dom"/>
</dbReference>
<evidence type="ECO:0000256" key="6">
    <source>
        <dbReference type="ARBA" id="ARBA00022777"/>
    </source>
</evidence>
<dbReference type="PROSITE" id="PS01124">
    <property type="entry name" value="HTH_ARAC_FAMILY_2"/>
    <property type="match status" value="1"/>
</dbReference>
<dbReference type="InterPro" id="IPR003661">
    <property type="entry name" value="HisK_dim/P_dom"/>
</dbReference>
<dbReference type="SUPFAM" id="SSF47384">
    <property type="entry name" value="Homodimeric domain of signal transducing histidine kinase"/>
    <property type="match status" value="1"/>
</dbReference>
<protein>
    <recommendedName>
        <fullName evidence="2">histidine kinase</fullName>
        <ecNumber evidence="2">2.7.13.3</ecNumber>
    </recommendedName>
</protein>
<evidence type="ECO:0000259" key="13">
    <source>
        <dbReference type="PROSITE" id="PS50109"/>
    </source>
</evidence>
<dbReference type="SUPFAM" id="SSF63829">
    <property type="entry name" value="Calcium-dependent phosphotriesterase"/>
    <property type="match status" value="3"/>
</dbReference>
<evidence type="ECO:0000256" key="9">
    <source>
        <dbReference type="ARBA" id="ARBA00023015"/>
    </source>
</evidence>
<dbReference type="GO" id="GO:0003700">
    <property type="term" value="F:DNA-binding transcription factor activity"/>
    <property type="evidence" value="ECO:0007669"/>
    <property type="project" value="InterPro"/>
</dbReference>
<feature type="domain" description="Histidine kinase" evidence="13">
    <location>
        <begin position="881"/>
        <end position="1116"/>
    </location>
</feature>
<dbReference type="InterPro" id="IPR005467">
    <property type="entry name" value="His_kinase_dom"/>
</dbReference>
<feature type="domain" description="HTH araC/xylS-type" evidence="12">
    <location>
        <begin position="1314"/>
        <end position="1413"/>
    </location>
</feature>
<proteinExistence type="predicted"/>
<dbReference type="InterPro" id="IPR009057">
    <property type="entry name" value="Homeodomain-like_sf"/>
</dbReference>
<dbReference type="Gene3D" id="3.40.50.2300">
    <property type="match status" value="1"/>
</dbReference>
<evidence type="ECO:0000259" key="14">
    <source>
        <dbReference type="PROSITE" id="PS50110"/>
    </source>
</evidence>
<evidence type="ECO:0000256" key="4">
    <source>
        <dbReference type="ARBA" id="ARBA00022679"/>
    </source>
</evidence>